<keyword evidence="1" id="KW-0540">Nuclease</keyword>
<evidence type="ECO:0000256" key="4">
    <source>
        <dbReference type="ARBA" id="ARBA00022842"/>
    </source>
</evidence>
<organism evidence="6 7">
    <name type="scientific">Pseudonocardia yunnanensis</name>
    <dbReference type="NCBI Taxonomy" id="58107"/>
    <lineage>
        <taxon>Bacteria</taxon>
        <taxon>Bacillati</taxon>
        <taxon>Actinomycetota</taxon>
        <taxon>Actinomycetes</taxon>
        <taxon>Pseudonocardiales</taxon>
        <taxon>Pseudonocardiaceae</taxon>
        <taxon>Pseudonocardia</taxon>
    </lineage>
</organism>
<accession>A0ABW4F303</accession>
<evidence type="ECO:0000256" key="1">
    <source>
        <dbReference type="ARBA" id="ARBA00022722"/>
    </source>
</evidence>
<name>A0ABW4F303_9PSEU</name>
<keyword evidence="7" id="KW-1185">Reference proteome</keyword>
<sequence length="136" mass="14231">MDAFDADVLIYAGVGGHPLGRRVRALFEVKAGTTAGIGSVLLLPEVLAKPMRDGATDEVGALVGLLSRLELRPVDPATAEVATSLAASHRLRAADAVHLATAVMAGADRFITNNRRDFPEAISEIDVTYPDALGDP</sequence>
<evidence type="ECO:0000256" key="2">
    <source>
        <dbReference type="ARBA" id="ARBA00022723"/>
    </source>
</evidence>
<evidence type="ECO:0000313" key="6">
    <source>
        <dbReference type="EMBL" id="MFD1520764.1"/>
    </source>
</evidence>
<reference evidence="7" key="1">
    <citation type="journal article" date="2019" name="Int. J. Syst. Evol. Microbiol.">
        <title>The Global Catalogue of Microorganisms (GCM) 10K type strain sequencing project: providing services to taxonomists for standard genome sequencing and annotation.</title>
        <authorList>
            <consortium name="The Broad Institute Genomics Platform"/>
            <consortium name="The Broad Institute Genome Sequencing Center for Infectious Disease"/>
            <person name="Wu L."/>
            <person name="Ma J."/>
        </authorList>
    </citation>
    <scope>NUCLEOTIDE SEQUENCE [LARGE SCALE GENOMIC DNA]</scope>
    <source>
        <strain evidence="7">CCM 7043</strain>
    </source>
</reference>
<evidence type="ECO:0000256" key="3">
    <source>
        <dbReference type="ARBA" id="ARBA00022801"/>
    </source>
</evidence>
<dbReference type="Gene3D" id="3.40.50.1010">
    <property type="entry name" value="5'-nuclease"/>
    <property type="match status" value="1"/>
</dbReference>
<feature type="domain" description="PIN" evidence="5">
    <location>
        <begin position="4"/>
        <end position="119"/>
    </location>
</feature>
<dbReference type="InterPro" id="IPR029060">
    <property type="entry name" value="PIN-like_dom_sf"/>
</dbReference>
<keyword evidence="3" id="KW-0378">Hydrolase</keyword>
<dbReference type="Pfam" id="PF01850">
    <property type="entry name" value="PIN"/>
    <property type="match status" value="1"/>
</dbReference>
<protein>
    <submittedName>
        <fullName evidence="6">Type II toxin-antitoxin system VapC family toxin</fullName>
    </submittedName>
</protein>
<dbReference type="RefSeq" id="WP_344724427.1">
    <property type="nucleotide sequence ID" value="NZ_BAAAUS010000024.1"/>
</dbReference>
<comment type="caution">
    <text evidence="6">The sequence shown here is derived from an EMBL/GenBank/DDBJ whole genome shotgun (WGS) entry which is preliminary data.</text>
</comment>
<dbReference type="EMBL" id="JBHUCO010000030">
    <property type="protein sequence ID" value="MFD1520764.1"/>
    <property type="molecule type" value="Genomic_DNA"/>
</dbReference>
<dbReference type="InterPro" id="IPR002716">
    <property type="entry name" value="PIN_dom"/>
</dbReference>
<evidence type="ECO:0000313" key="7">
    <source>
        <dbReference type="Proteomes" id="UP001597114"/>
    </source>
</evidence>
<dbReference type="SUPFAM" id="SSF88723">
    <property type="entry name" value="PIN domain-like"/>
    <property type="match status" value="1"/>
</dbReference>
<dbReference type="Proteomes" id="UP001597114">
    <property type="component" value="Unassembled WGS sequence"/>
</dbReference>
<keyword evidence="4" id="KW-0460">Magnesium</keyword>
<keyword evidence="2" id="KW-0479">Metal-binding</keyword>
<proteinExistence type="predicted"/>
<evidence type="ECO:0000259" key="5">
    <source>
        <dbReference type="Pfam" id="PF01850"/>
    </source>
</evidence>
<gene>
    <name evidence="6" type="ORF">ACFSJD_24930</name>
</gene>